<proteinExistence type="evidence at protein level"/>
<feature type="binding site" evidence="3">
    <location>
        <position position="116"/>
    </location>
    <ligand>
        <name>CoA</name>
        <dbReference type="ChEBI" id="CHEBI:57287"/>
        <label>1</label>
    </ligand>
</feature>
<dbReference type="eggNOG" id="COG1043">
    <property type="taxonomic scope" value="Bacteria"/>
</dbReference>
<dbReference type="GO" id="GO:0008780">
    <property type="term" value="F:acyl-[acyl-carrier-protein]-UDP-N-acetylglucosamine O-acyltransferase activity"/>
    <property type="evidence" value="ECO:0007669"/>
    <property type="project" value="InterPro"/>
</dbReference>
<gene>
    <name evidence="1" type="ordered locus">Pcryo_0615</name>
</gene>
<dbReference type="PANTHER" id="PTHR43480:SF1">
    <property type="entry name" value="ACYL-[ACYL-CARRIER-PROTEIN]--UDP-N-ACETYLGLUCOSAMINE O-ACYLTRANSFERASE, MITOCHONDRIAL-RELATED"/>
    <property type="match status" value="1"/>
</dbReference>
<dbReference type="KEGG" id="pcr:Pcryo_0615"/>
<feature type="binding site" evidence="3">
    <location>
        <position position="140"/>
    </location>
    <ligand>
        <name>CoA</name>
        <dbReference type="ChEBI" id="CHEBI:57287"/>
        <label>1</label>
    </ligand>
</feature>
<dbReference type="Pfam" id="PF00132">
    <property type="entry name" value="Hexapep"/>
    <property type="match status" value="2"/>
</dbReference>
<evidence type="ECO:0000313" key="2">
    <source>
        <dbReference type="Proteomes" id="UP000002425"/>
    </source>
</evidence>
<dbReference type="AlphaFoldDB" id="Q1QD55"/>
<feature type="binding site" evidence="3">
    <location>
        <position position="134"/>
    </location>
    <ligand>
        <name>CoA</name>
        <dbReference type="ChEBI" id="CHEBI:57287"/>
        <label>2</label>
    </ligand>
</feature>
<name>Q1QD55_PSYCK</name>
<keyword evidence="1" id="KW-0012">Acyltransferase</keyword>
<dbReference type="PANTHER" id="PTHR43480">
    <property type="entry name" value="ACYL-[ACYL-CARRIER-PROTEIN]--UDP-N-ACETYLGLUCOSAMINE O-ACYLTRANSFERASE"/>
    <property type="match status" value="1"/>
</dbReference>
<feature type="binding site" evidence="3">
    <location>
        <position position="79"/>
    </location>
    <ligand>
        <name>CoA</name>
        <dbReference type="ChEBI" id="CHEBI:57287"/>
        <label>1</label>
    </ligand>
</feature>
<feature type="binding site" evidence="3">
    <location>
        <position position="141"/>
    </location>
    <ligand>
        <name>CoA</name>
        <dbReference type="ChEBI" id="CHEBI:57287"/>
        <label>1</label>
    </ligand>
</feature>
<feature type="binding site" evidence="3">
    <location>
        <position position="116"/>
    </location>
    <ligand>
        <name>CoA</name>
        <dbReference type="ChEBI" id="CHEBI:57287"/>
        <label>2</label>
    </ligand>
</feature>
<dbReference type="SUPFAM" id="SSF51161">
    <property type="entry name" value="Trimeric LpxA-like enzymes"/>
    <property type="match status" value="1"/>
</dbReference>
<reference evidence="3" key="2">
    <citation type="journal article" date="2023" name="Protein Sci.">
        <title>Investigation of the enzymes required for the biosynthesis of 2,3-diacetamido-2,3-dideoxy-d-glucuronic acid in Psychrobacter cryohalolentis K5&lt;sup&gt;T&lt;/sup&gt;.</title>
        <authorList>
            <person name="Hofmeister D.L."/>
            <person name="Seltzner C.A."/>
            <person name="Bockhaus N.J."/>
            <person name="Thoden J.B."/>
            <person name="Holden H.M."/>
        </authorList>
    </citation>
    <scope>X-RAY CRYSTALLOGRAPHY (1.80 ANGSTROMS) IN COMPLEX WITH COA</scope>
</reference>
<dbReference type="STRING" id="335284.Pcryo_0615"/>
<dbReference type="GO" id="GO:0008610">
    <property type="term" value="P:lipid biosynthetic process"/>
    <property type="evidence" value="ECO:0007669"/>
    <property type="project" value="InterPro"/>
</dbReference>
<reference evidence="1" key="1">
    <citation type="submission" date="2006-03" db="EMBL/GenBank/DDBJ databases">
        <title>Complete sequence of chromosome of Psychrobacter cryohalolentis K5.</title>
        <authorList>
            <consortium name="US DOE Joint Genome Institute"/>
            <person name="Copeland A."/>
            <person name="Lucas S."/>
            <person name="Lapidus A."/>
            <person name="Barry K."/>
            <person name="Detter J.C."/>
            <person name="Glavina del Rio T."/>
            <person name="Hammon N."/>
            <person name="Israni S."/>
            <person name="Dalin E."/>
            <person name="Tice H."/>
            <person name="Pitluck S."/>
            <person name="Brettin T."/>
            <person name="Bruce D."/>
            <person name="Han C."/>
            <person name="Tapia R."/>
            <person name="Sims D.R."/>
            <person name="Gilna P."/>
            <person name="Schmutz J."/>
            <person name="Larimer F."/>
            <person name="Land M."/>
            <person name="Hauser L."/>
            <person name="Kyrpides N."/>
            <person name="Kim E."/>
            <person name="Richardson P."/>
        </authorList>
    </citation>
    <scope>NUCLEOTIDE SEQUENCE</scope>
    <source>
        <strain evidence="1">K5</strain>
    </source>
</reference>
<feature type="binding site" evidence="3">
    <location>
        <position position="134"/>
    </location>
    <ligand>
        <name>CoA</name>
        <dbReference type="ChEBI" id="CHEBI:57287"/>
        <label>1</label>
    </ligand>
</feature>
<dbReference type="SMR" id="Q1QD55"/>
<sequence>MNNNAQIHPSAVIHEGVIIEDDVYIGPNCIIGYPPEDKAVFPQTPYTVHICSGTKITGNVTIDAGTIKNTYIGNDCFLMKGAYVAHDVVIGNNVTLSSHVMLGGHVEVMEGANLGMGCIIHQRQKIWHYCMIGMGAIVTKKLVIEPFSIYVGNPAKKIGTNDKGIEKSGIDERAMATIQEEFNARR</sequence>
<keyword evidence="2" id="KW-1185">Reference proteome</keyword>
<dbReference type="InterPro" id="IPR001451">
    <property type="entry name" value="Hexapep"/>
</dbReference>
<dbReference type="RefSeq" id="WP_011512966.1">
    <property type="nucleotide sequence ID" value="NC_007969.1"/>
</dbReference>
<dbReference type="Proteomes" id="UP000002425">
    <property type="component" value="Chromosome"/>
</dbReference>
<evidence type="ECO:0000313" key="1">
    <source>
        <dbReference type="EMBL" id="ABE74398.1"/>
    </source>
</evidence>
<keyword evidence="3" id="KW-0002">3D-structure</keyword>
<dbReference type="Gene3D" id="2.160.10.10">
    <property type="entry name" value="Hexapeptide repeat proteins"/>
    <property type="match status" value="1"/>
</dbReference>
<feature type="binding site" evidence="3">
    <location>
        <position position="140"/>
    </location>
    <ligand>
        <name>CoA</name>
        <dbReference type="ChEBI" id="CHEBI:57287"/>
        <label>2</label>
    </ligand>
</feature>
<accession>Q1QD55</accession>
<dbReference type="EMBL" id="CP000323">
    <property type="protein sequence ID" value="ABE74398.1"/>
    <property type="molecule type" value="Genomic_DNA"/>
</dbReference>
<organism evidence="1 2">
    <name type="scientific">Psychrobacter cryohalolentis (strain ATCC BAA-1226 / DSM 17306 / VKM B-2378 / K5)</name>
    <dbReference type="NCBI Taxonomy" id="335284"/>
    <lineage>
        <taxon>Bacteria</taxon>
        <taxon>Pseudomonadati</taxon>
        <taxon>Pseudomonadota</taxon>
        <taxon>Gammaproteobacteria</taxon>
        <taxon>Moraxellales</taxon>
        <taxon>Moraxellaceae</taxon>
        <taxon>Psychrobacter</taxon>
    </lineage>
</organism>
<protein>
    <submittedName>
        <fullName evidence="1">UDP-N-acetylglucosamine acyltransferase</fullName>
    </submittedName>
</protein>
<evidence type="ECO:0007829" key="3">
    <source>
        <dbReference type="PDB" id="8E62"/>
    </source>
</evidence>
<dbReference type="HOGENOM" id="CLU_061249_0_0_6"/>
<keyword evidence="1" id="KW-0808">Transferase</keyword>
<dbReference type="InterPro" id="IPR011004">
    <property type="entry name" value="Trimer_LpxA-like_sf"/>
</dbReference>
<dbReference type="PDB" id="8E62">
    <property type="method" value="X-ray"/>
    <property type="resolution" value="1.80 A"/>
    <property type="chains" value="A/B/C/D/E/F=1-186"/>
</dbReference>
<feature type="binding site" evidence="3">
    <location>
        <position position="79"/>
    </location>
    <ligand>
        <name>CoA</name>
        <dbReference type="ChEBI" id="CHEBI:57287"/>
        <label>2</label>
    </ligand>
</feature>
<dbReference type="InterPro" id="IPR010137">
    <property type="entry name" value="Lipid_A_LpxA"/>
</dbReference>